<keyword evidence="2" id="KW-1185">Reference proteome</keyword>
<dbReference type="AlphaFoldDB" id="A0A3M7QZJ3"/>
<protein>
    <submittedName>
        <fullName evidence="1">Uncharacterized protein</fullName>
    </submittedName>
</protein>
<evidence type="ECO:0000313" key="1">
    <source>
        <dbReference type="EMBL" id="RNA16534.1"/>
    </source>
</evidence>
<reference evidence="1 2" key="1">
    <citation type="journal article" date="2018" name="Sci. Rep.">
        <title>Genomic signatures of local adaptation to the degree of environmental predictability in rotifers.</title>
        <authorList>
            <person name="Franch-Gras L."/>
            <person name="Hahn C."/>
            <person name="Garcia-Roger E.M."/>
            <person name="Carmona M.J."/>
            <person name="Serra M."/>
            <person name="Gomez A."/>
        </authorList>
    </citation>
    <scope>NUCLEOTIDE SEQUENCE [LARGE SCALE GENOMIC DNA]</scope>
    <source>
        <strain evidence="1">HYR1</strain>
    </source>
</reference>
<dbReference type="Proteomes" id="UP000276133">
    <property type="component" value="Unassembled WGS sequence"/>
</dbReference>
<evidence type="ECO:0000313" key="2">
    <source>
        <dbReference type="Proteomes" id="UP000276133"/>
    </source>
</evidence>
<name>A0A3M7QZJ3_BRAPC</name>
<proteinExistence type="predicted"/>
<gene>
    <name evidence="1" type="ORF">BpHYR1_039156</name>
</gene>
<comment type="caution">
    <text evidence="1">The sequence shown here is derived from an EMBL/GenBank/DDBJ whole genome shotgun (WGS) entry which is preliminary data.</text>
</comment>
<sequence length="118" mass="13891">MQTKILKKLVVRRIIKLNVDSYLLCKYASELYFYYLIQLNSIQCLSFSHQNEKNFGVKSHIFSQFIRLQLANFQVSADVSNSVLLKKKKKIEKHHQVSRQAYVELFCFRSILGGMNLQ</sequence>
<organism evidence="1 2">
    <name type="scientific">Brachionus plicatilis</name>
    <name type="common">Marine rotifer</name>
    <name type="synonym">Brachionus muelleri</name>
    <dbReference type="NCBI Taxonomy" id="10195"/>
    <lineage>
        <taxon>Eukaryota</taxon>
        <taxon>Metazoa</taxon>
        <taxon>Spiralia</taxon>
        <taxon>Gnathifera</taxon>
        <taxon>Rotifera</taxon>
        <taxon>Eurotatoria</taxon>
        <taxon>Monogononta</taxon>
        <taxon>Pseudotrocha</taxon>
        <taxon>Ploima</taxon>
        <taxon>Brachionidae</taxon>
        <taxon>Brachionus</taxon>
    </lineage>
</organism>
<accession>A0A3M7QZJ3</accession>
<dbReference type="EMBL" id="REGN01004685">
    <property type="protein sequence ID" value="RNA16534.1"/>
    <property type="molecule type" value="Genomic_DNA"/>
</dbReference>